<keyword evidence="4" id="KW-1185">Reference proteome</keyword>
<name>A7F598_SCLS1</name>
<sequence length="86" mass="9867">MYRNTPGLLRASKQKKFATQPTSKYITMINILSITIVLLSIFRSLISELRKLAIQLHRIHQKRDAAAQSNYRNDDPSKMKIANPVV</sequence>
<keyword evidence="2" id="KW-0472">Membrane</keyword>
<reference evidence="4" key="1">
    <citation type="journal article" date="2011" name="PLoS Genet.">
        <title>Genomic analysis of the necrotrophic fungal pathogens Sclerotinia sclerotiorum and Botrytis cinerea.</title>
        <authorList>
            <person name="Amselem J."/>
            <person name="Cuomo C.A."/>
            <person name="van Kan J.A."/>
            <person name="Viaud M."/>
            <person name="Benito E.P."/>
            <person name="Couloux A."/>
            <person name="Coutinho P.M."/>
            <person name="de Vries R.P."/>
            <person name="Dyer P.S."/>
            <person name="Fillinger S."/>
            <person name="Fournier E."/>
            <person name="Gout L."/>
            <person name="Hahn M."/>
            <person name="Kohn L."/>
            <person name="Lapalu N."/>
            <person name="Plummer K.M."/>
            <person name="Pradier J.M."/>
            <person name="Quevillon E."/>
            <person name="Sharon A."/>
            <person name="Simon A."/>
            <person name="ten Have A."/>
            <person name="Tudzynski B."/>
            <person name="Tudzynski P."/>
            <person name="Wincker P."/>
            <person name="Andrew M."/>
            <person name="Anthouard V."/>
            <person name="Beever R.E."/>
            <person name="Beffa R."/>
            <person name="Benoit I."/>
            <person name="Bouzid O."/>
            <person name="Brault B."/>
            <person name="Chen Z."/>
            <person name="Choquer M."/>
            <person name="Collemare J."/>
            <person name="Cotton P."/>
            <person name="Danchin E.G."/>
            <person name="Da Silva C."/>
            <person name="Gautier A."/>
            <person name="Giraud C."/>
            <person name="Giraud T."/>
            <person name="Gonzalez C."/>
            <person name="Grossetete S."/>
            <person name="Guldener U."/>
            <person name="Henrissat B."/>
            <person name="Howlett B.J."/>
            <person name="Kodira C."/>
            <person name="Kretschmer M."/>
            <person name="Lappartient A."/>
            <person name="Leroch M."/>
            <person name="Levis C."/>
            <person name="Mauceli E."/>
            <person name="Neuveglise C."/>
            <person name="Oeser B."/>
            <person name="Pearson M."/>
            <person name="Poulain J."/>
            <person name="Poussereau N."/>
            <person name="Quesneville H."/>
            <person name="Rascle C."/>
            <person name="Schumacher J."/>
            <person name="Segurens B."/>
            <person name="Sexton A."/>
            <person name="Silva E."/>
            <person name="Sirven C."/>
            <person name="Soanes D.M."/>
            <person name="Talbot N.J."/>
            <person name="Templeton M."/>
            <person name="Yandava C."/>
            <person name="Yarden O."/>
            <person name="Zeng Q."/>
            <person name="Rollins J.A."/>
            <person name="Lebrun M.H."/>
            <person name="Dickman M."/>
        </authorList>
    </citation>
    <scope>NUCLEOTIDE SEQUENCE [LARGE SCALE GENOMIC DNA]</scope>
    <source>
        <strain evidence="4">ATCC 18683 / 1980 / Ss-1</strain>
    </source>
</reference>
<dbReference type="KEGG" id="ssl:SS1G_12773"/>
<evidence type="ECO:0000256" key="2">
    <source>
        <dbReference type="SAM" id="Phobius"/>
    </source>
</evidence>
<evidence type="ECO:0000313" key="4">
    <source>
        <dbReference type="Proteomes" id="UP000001312"/>
    </source>
</evidence>
<protein>
    <submittedName>
        <fullName evidence="3">Uncharacterized protein</fullName>
    </submittedName>
</protein>
<accession>A7F598</accession>
<gene>
    <name evidence="3" type="ORF">SS1G_12773</name>
</gene>
<dbReference type="InParanoid" id="A7F598"/>
<evidence type="ECO:0000256" key="1">
    <source>
        <dbReference type="SAM" id="MobiDB-lite"/>
    </source>
</evidence>
<dbReference type="EMBL" id="CH476642">
    <property type="protein sequence ID" value="EDN97919.1"/>
    <property type="molecule type" value="Genomic_DNA"/>
</dbReference>
<feature type="region of interest" description="Disordered" evidence="1">
    <location>
        <begin position="65"/>
        <end position="86"/>
    </location>
</feature>
<keyword evidence="2" id="KW-1133">Transmembrane helix</keyword>
<feature type="transmembrane region" description="Helical" evidence="2">
    <location>
        <begin position="25"/>
        <end position="46"/>
    </location>
</feature>
<dbReference type="GeneID" id="5482419"/>
<keyword evidence="2" id="KW-0812">Transmembrane</keyword>
<dbReference type="AlphaFoldDB" id="A7F598"/>
<organism evidence="3 4">
    <name type="scientific">Sclerotinia sclerotiorum (strain ATCC 18683 / 1980 / Ss-1)</name>
    <name type="common">White mold</name>
    <name type="synonym">Whetzelinia sclerotiorum</name>
    <dbReference type="NCBI Taxonomy" id="665079"/>
    <lineage>
        <taxon>Eukaryota</taxon>
        <taxon>Fungi</taxon>
        <taxon>Dikarya</taxon>
        <taxon>Ascomycota</taxon>
        <taxon>Pezizomycotina</taxon>
        <taxon>Leotiomycetes</taxon>
        <taxon>Helotiales</taxon>
        <taxon>Sclerotiniaceae</taxon>
        <taxon>Sclerotinia</taxon>
    </lineage>
</organism>
<proteinExistence type="predicted"/>
<dbReference type="RefSeq" id="XP_001586198.1">
    <property type="nucleotide sequence ID" value="XM_001586148.1"/>
</dbReference>
<evidence type="ECO:0000313" key="3">
    <source>
        <dbReference type="EMBL" id="EDN97919.1"/>
    </source>
</evidence>
<dbReference type="Proteomes" id="UP000001312">
    <property type="component" value="Unassembled WGS sequence"/>
</dbReference>